<dbReference type="InterPro" id="IPR051790">
    <property type="entry name" value="Cytochrome_c-biogenesis_DsbD"/>
</dbReference>
<evidence type="ECO:0000256" key="1">
    <source>
        <dbReference type="SAM" id="Phobius"/>
    </source>
</evidence>
<comment type="caution">
    <text evidence="2">The sequence shown here is derived from an EMBL/GenBank/DDBJ whole genome shotgun (WGS) entry which is preliminary data.</text>
</comment>
<dbReference type="Proteomes" id="UP000190229">
    <property type="component" value="Unassembled WGS sequence"/>
</dbReference>
<keyword evidence="1" id="KW-0472">Membrane</keyword>
<evidence type="ECO:0000313" key="2">
    <source>
        <dbReference type="EMBL" id="OPG17105.1"/>
    </source>
</evidence>
<accession>A0A1V4EW06</accession>
<protein>
    <submittedName>
        <fullName evidence="2">Uncharacterized protein</fullName>
    </submittedName>
</protein>
<keyword evidence="1" id="KW-0812">Transmembrane</keyword>
<evidence type="ECO:0000313" key="3">
    <source>
        <dbReference type="Proteomes" id="UP000190229"/>
    </source>
</evidence>
<feature type="transmembrane region" description="Helical" evidence="1">
    <location>
        <begin position="230"/>
        <end position="247"/>
    </location>
</feature>
<feature type="transmembrane region" description="Helical" evidence="1">
    <location>
        <begin position="188"/>
        <end position="209"/>
    </location>
</feature>
<organism evidence="2 3">
    <name type="scientific">Ferroacidibacillus organovorans</name>
    <dbReference type="NCBI Taxonomy" id="1765683"/>
    <lineage>
        <taxon>Bacteria</taxon>
        <taxon>Bacillati</taxon>
        <taxon>Bacillota</taxon>
        <taxon>Bacilli</taxon>
        <taxon>Bacillales</taxon>
        <taxon>Alicyclobacillaceae</taxon>
        <taxon>Ferroacidibacillus</taxon>
    </lineage>
</organism>
<feature type="transmembrane region" description="Helical" evidence="1">
    <location>
        <begin position="75"/>
        <end position="94"/>
    </location>
</feature>
<gene>
    <name evidence="2" type="ORF">B2M26_03310</name>
</gene>
<dbReference type="AlphaFoldDB" id="A0A1V4EW06"/>
<dbReference type="PANTHER" id="PTHR31272:SF9">
    <property type="entry name" value="BLL1027 PROTEIN"/>
    <property type="match status" value="1"/>
</dbReference>
<name>A0A1V4EW06_9BACL</name>
<keyword evidence="3" id="KW-1185">Reference proteome</keyword>
<proteinExistence type="predicted"/>
<feature type="transmembrane region" description="Helical" evidence="1">
    <location>
        <begin position="153"/>
        <end position="176"/>
    </location>
</feature>
<feature type="transmembrane region" description="Helical" evidence="1">
    <location>
        <begin position="28"/>
        <end position="54"/>
    </location>
</feature>
<sequence>MSNAKNCAKVAPQQFCFRIISGGKILPISWLISGTAGMVTAFNPCGIALLPSYLMYLLSGRIHRPRWGWMDGLRAGMLMTLGFILMFGVAGLLVSTLGQWLFGAAPILSILLAILLFIMAFYVWRGNLYLGFHTGKLTTRLEGLFARGSSGSFFAFGIAFGIASLSCSLPVFVSVASQGFVTGFSNGIISFLAYSIGMGIVITILSILATTARQTVEVFIRFALPYIQKLSAIVMIFAGLYLLWYWLEGPRGLLITGL</sequence>
<dbReference type="PANTHER" id="PTHR31272">
    <property type="entry name" value="CYTOCHROME C-TYPE BIOGENESIS PROTEIN HI_1454-RELATED"/>
    <property type="match status" value="1"/>
</dbReference>
<feature type="transmembrane region" description="Helical" evidence="1">
    <location>
        <begin position="100"/>
        <end position="124"/>
    </location>
</feature>
<reference evidence="2 3" key="1">
    <citation type="submission" date="2017-02" db="EMBL/GenBank/DDBJ databases">
        <title>Draft genome of Acidibacillus ferrooxidans Huett2.</title>
        <authorList>
            <person name="Schopf S."/>
        </authorList>
    </citation>
    <scope>NUCLEOTIDE SEQUENCE [LARGE SCALE GENOMIC DNA]</scope>
    <source>
        <strain evidence="2 3">Huett2</strain>
    </source>
</reference>
<keyword evidence="1" id="KW-1133">Transmembrane helix</keyword>
<dbReference type="EMBL" id="MWPS01000007">
    <property type="protein sequence ID" value="OPG17105.1"/>
    <property type="molecule type" value="Genomic_DNA"/>
</dbReference>